<dbReference type="Proteomes" id="UP000011744">
    <property type="component" value="Unassembled WGS sequence"/>
</dbReference>
<protein>
    <submittedName>
        <fullName evidence="1">Uncharacterized protein</fullName>
    </submittedName>
</protein>
<reference evidence="1 2" key="1">
    <citation type="journal article" date="2014" name="Genome Announc.">
        <title>Draft Genome Sequence of Magnetospirillum sp. Strain SO-1, a Freshwater Magnetotactic Bacterium Isolated from the Ol'khovka River, Russia.</title>
        <authorList>
            <person name="Grouzdev D.S."/>
            <person name="Dziuba M.V."/>
            <person name="Sukhacheva M.S."/>
            <person name="Mardanov A.V."/>
            <person name="Beletskiy A.V."/>
            <person name="Kuznetsov B.B."/>
            <person name="Skryabin K.G."/>
        </authorList>
    </citation>
    <scope>NUCLEOTIDE SEQUENCE [LARGE SCALE GENOMIC DNA]</scope>
    <source>
        <strain evidence="1 2">SO-1</strain>
    </source>
</reference>
<dbReference type="eggNOG" id="ENOG5030RJN">
    <property type="taxonomic scope" value="Bacteria"/>
</dbReference>
<proteinExistence type="predicted"/>
<sequence>MPSIQLGLFGKTSPESCPPATTPSDVFWADWPEKMVRSSRQGENGRTLVLSLDPRAQSRGGCSTPNISAWPNAAAVCSLSQVLETGPIPSKYFLSAKACAGIIRRAEKRNKVLPPRLMLALAEAAKRHSPPAAD</sequence>
<evidence type="ECO:0000313" key="2">
    <source>
        <dbReference type="Proteomes" id="UP000011744"/>
    </source>
</evidence>
<dbReference type="AlphaFoldDB" id="M3AAZ1"/>
<accession>M3AAZ1</accession>
<organism evidence="1 2">
    <name type="scientific">Paramagnetospirillum caucaseum</name>
    <dbReference type="NCBI Taxonomy" id="1244869"/>
    <lineage>
        <taxon>Bacteria</taxon>
        <taxon>Pseudomonadati</taxon>
        <taxon>Pseudomonadota</taxon>
        <taxon>Alphaproteobacteria</taxon>
        <taxon>Rhodospirillales</taxon>
        <taxon>Magnetospirillaceae</taxon>
        <taxon>Paramagnetospirillum</taxon>
    </lineage>
</organism>
<comment type="caution">
    <text evidence="1">The sequence shown here is derived from an EMBL/GenBank/DDBJ whole genome shotgun (WGS) entry which is preliminary data.</text>
</comment>
<dbReference type="STRING" id="1244869.H261_10527"/>
<dbReference type="EMBL" id="AONQ01000024">
    <property type="protein sequence ID" value="EME69978.1"/>
    <property type="molecule type" value="Genomic_DNA"/>
</dbReference>
<name>M3AAZ1_9PROT</name>
<gene>
    <name evidence="1" type="ORF">H261_10527</name>
</gene>
<keyword evidence="2" id="KW-1185">Reference proteome</keyword>
<evidence type="ECO:0000313" key="1">
    <source>
        <dbReference type="EMBL" id="EME69978.1"/>
    </source>
</evidence>